<dbReference type="EMBL" id="JBAHYK010001335">
    <property type="protein sequence ID" value="KAL0568450.1"/>
    <property type="molecule type" value="Genomic_DNA"/>
</dbReference>
<reference evidence="5 6" key="1">
    <citation type="submission" date="2024-02" db="EMBL/GenBank/DDBJ databases">
        <title>A draft genome for the cacao thread blight pathogen Marasmius crinis-equi.</title>
        <authorList>
            <person name="Cohen S.P."/>
            <person name="Baruah I.K."/>
            <person name="Amoako-Attah I."/>
            <person name="Bukari Y."/>
            <person name="Meinhardt L.W."/>
            <person name="Bailey B.A."/>
        </authorList>
    </citation>
    <scope>NUCLEOTIDE SEQUENCE [LARGE SCALE GENOMIC DNA]</scope>
    <source>
        <strain evidence="5 6">GH-76</strain>
    </source>
</reference>
<name>A0ABR3EZT7_9AGAR</name>
<evidence type="ECO:0000256" key="2">
    <source>
        <dbReference type="ARBA" id="ARBA00023242"/>
    </source>
</evidence>
<dbReference type="InterPro" id="IPR000953">
    <property type="entry name" value="Chromo/chromo_shadow_dom"/>
</dbReference>
<dbReference type="InterPro" id="IPR023780">
    <property type="entry name" value="Chromo_domain"/>
</dbReference>
<evidence type="ECO:0000313" key="5">
    <source>
        <dbReference type="EMBL" id="KAL0568450.1"/>
    </source>
</evidence>
<dbReference type="Gene3D" id="2.40.50.40">
    <property type="match status" value="2"/>
</dbReference>
<feature type="compositionally biased region" description="Basic and acidic residues" evidence="3">
    <location>
        <begin position="12"/>
        <end position="30"/>
    </location>
</feature>
<gene>
    <name evidence="5" type="ORF">V5O48_013529</name>
</gene>
<dbReference type="SMART" id="SM00300">
    <property type="entry name" value="ChSh"/>
    <property type="match status" value="1"/>
</dbReference>
<dbReference type="SUPFAM" id="SSF54160">
    <property type="entry name" value="Chromo domain-like"/>
    <property type="match status" value="2"/>
</dbReference>
<feature type="compositionally biased region" description="Basic and acidic residues" evidence="3">
    <location>
        <begin position="76"/>
        <end position="98"/>
    </location>
</feature>
<organism evidence="5 6">
    <name type="scientific">Marasmius crinis-equi</name>
    <dbReference type="NCBI Taxonomy" id="585013"/>
    <lineage>
        <taxon>Eukaryota</taxon>
        <taxon>Fungi</taxon>
        <taxon>Dikarya</taxon>
        <taxon>Basidiomycota</taxon>
        <taxon>Agaricomycotina</taxon>
        <taxon>Agaricomycetes</taxon>
        <taxon>Agaricomycetidae</taxon>
        <taxon>Agaricales</taxon>
        <taxon>Marasmiineae</taxon>
        <taxon>Marasmiaceae</taxon>
        <taxon>Marasmius</taxon>
    </lineage>
</organism>
<dbReference type="PROSITE" id="PS50013">
    <property type="entry name" value="CHROMO_2"/>
    <property type="match status" value="1"/>
</dbReference>
<sequence>MAASVVSDSDLEEKSVQEKNSKGKEKKQADATENEDEEDEEEEEYEIEAILSHKKGKFEPGEMAYFVKWKGYDKSSDNTWVRESDAENAKELIDDYWSKKKGRKSENGSVARKGRKSVAADSPEPASGRKRSRKAPTDDEKPSAPKRQKQRNAEPASSAEPEDVDMDDEVAPKVKDATYMEKFAKLESWEDIVQNIDTVERTPTDDSNLTVYIRLTKKVGGERVKLPSTTCNKKFPQKMLKFYEGNLKWKETEVEEEDT</sequence>
<comment type="subcellular location">
    <subcellularLocation>
        <location evidence="1">Nucleus</location>
    </subcellularLocation>
</comment>
<dbReference type="InterPro" id="IPR051219">
    <property type="entry name" value="Heterochromatin_chromo-domain"/>
</dbReference>
<feature type="compositionally biased region" description="Acidic residues" evidence="3">
    <location>
        <begin position="160"/>
        <end position="169"/>
    </location>
</feature>
<dbReference type="Pfam" id="PF00385">
    <property type="entry name" value="Chromo"/>
    <property type="match status" value="1"/>
</dbReference>
<evidence type="ECO:0000256" key="3">
    <source>
        <dbReference type="SAM" id="MobiDB-lite"/>
    </source>
</evidence>
<keyword evidence="2" id="KW-0539">Nucleus</keyword>
<evidence type="ECO:0000313" key="6">
    <source>
        <dbReference type="Proteomes" id="UP001465976"/>
    </source>
</evidence>
<dbReference type="PANTHER" id="PTHR22812">
    <property type="entry name" value="CHROMOBOX PROTEIN"/>
    <property type="match status" value="1"/>
</dbReference>
<feature type="region of interest" description="Disordered" evidence="3">
    <location>
        <begin position="76"/>
        <end position="172"/>
    </location>
</feature>
<feature type="compositionally biased region" description="Acidic residues" evidence="3">
    <location>
        <begin position="32"/>
        <end position="47"/>
    </location>
</feature>
<dbReference type="InterPro" id="IPR008251">
    <property type="entry name" value="Chromo_shadow_dom"/>
</dbReference>
<protein>
    <recommendedName>
        <fullName evidence="4">Chromo domain-containing protein</fullName>
    </recommendedName>
</protein>
<dbReference type="Proteomes" id="UP001465976">
    <property type="component" value="Unassembled WGS sequence"/>
</dbReference>
<evidence type="ECO:0000256" key="1">
    <source>
        <dbReference type="ARBA" id="ARBA00004123"/>
    </source>
</evidence>
<comment type="caution">
    <text evidence="5">The sequence shown here is derived from an EMBL/GenBank/DDBJ whole genome shotgun (WGS) entry which is preliminary data.</text>
</comment>
<dbReference type="InterPro" id="IPR016197">
    <property type="entry name" value="Chromo-like_dom_sf"/>
</dbReference>
<dbReference type="Pfam" id="PF01393">
    <property type="entry name" value="Chromo_shadow"/>
    <property type="match status" value="1"/>
</dbReference>
<feature type="domain" description="Chromo" evidence="4">
    <location>
        <begin position="45"/>
        <end position="108"/>
    </location>
</feature>
<accession>A0ABR3EZT7</accession>
<proteinExistence type="predicted"/>
<dbReference type="SMART" id="SM00298">
    <property type="entry name" value="CHROMO"/>
    <property type="match status" value="1"/>
</dbReference>
<feature type="region of interest" description="Disordered" evidence="3">
    <location>
        <begin position="1"/>
        <end position="56"/>
    </location>
</feature>
<keyword evidence="6" id="KW-1185">Reference proteome</keyword>
<evidence type="ECO:0000259" key="4">
    <source>
        <dbReference type="PROSITE" id="PS50013"/>
    </source>
</evidence>